<dbReference type="AlphaFoldDB" id="A0A5S5DWK5"/>
<gene>
    <name evidence="1" type="ORF">C7447_101842</name>
</gene>
<evidence type="ECO:0000313" key="1">
    <source>
        <dbReference type="EMBL" id="TYQ00232.1"/>
    </source>
</evidence>
<comment type="caution">
    <text evidence="1">The sequence shown here is derived from an EMBL/GenBank/DDBJ whole genome shotgun (WGS) entry which is preliminary data.</text>
</comment>
<sequence>MARLQILGHAFISYEYDLRDVYWTEMSQKVIDKFGNKSFKDSNEVEEILLYCFKYLVKKFKELVFSETSFTFFMYVFWLHEESIKIYLQHVQGASLSPIDEDEFARSRRILKAILEQGCDIDLKWGKFPEDSKELEKFDEKVQHLLYVCTWLYHFADHIAYQKMVEEYNRVEFDEDNLIVIDFQHHYGTAYHTLFPAIGEEYERGAYELEIVPELKQKINECFKIDYDWAGAIIYEIKKYHNPKDSSLQTIEPYVLPKNLAQQFGITEEEAKLFYDGLTISRNNKMSLEDLILKPYSMDRFMYRPILVYQIDGIERALVGEEKYPESVMVLATNALKWNTLPKEWLQNDCIKTFMQLKGNEHDKLLEDEVENILLDNKLRFARNIKSLKQHKANNINIDNVFCGEIDFLIINTKLKKLLVVDCKYNKARYEAVGYRTDDTNFKAKYEPKMLKKNNWILNNIAVVNDHFQIIYQDDSIDITGYEVETVFFINTPTFYMFNGDYKAITLSQILDYLDGNYKYNLLSIKHNGEEIKHPFFRKPKMKSEE</sequence>
<organism evidence="1 2">
    <name type="scientific">Tenacibaculum adriaticum</name>
    <dbReference type="NCBI Taxonomy" id="413713"/>
    <lineage>
        <taxon>Bacteria</taxon>
        <taxon>Pseudomonadati</taxon>
        <taxon>Bacteroidota</taxon>
        <taxon>Flavobacteriia</taxon>
        <taxon>Flavobacteriales</taxon>
        <taxon>Flavobacteriaceae</taxon>
        <taxon>Tenacibaculum</taxon>
    </lineage>
</organism>
<dbReference type="RefSeq" id="WP_148869021.1">
    <property type="nucleotide sequence ID" value="NZ_VNIA01000001.1"/>
</dbReference>
<keyword evidence="2" id="KW-1185">Reference proteome</keyword>
<protein>
    <submittedName>
        <fullName evidence="1">Uncharacterized protein</fullName>
    </submittedName>
</protein>
<dbReference type="Proteomes" id="UP000323136">
    <property type="component" value="Unassembled WGS sequence"/>
</dbReference>
<reference evidence="1 2" key="1">
    <citation type="submission" date="2019-07" db="EMBL/GenBank/DDBJ databases">
        <title>Genomic Encyclopedia of Type Strains, Phase IV (KMG-IV): sequencing the most valuable type-strain genomes for metagenomic binning, comparative biology and taxonomic classification.</title>
        <authorList>
            <person name="Goeker M."/>
        </authorList>
    </citation>
    <scope>NUCLEOTIDE SEQUENCE [LARGE SCALE GENOMIC DNA]</scope>
    <source>
        <strain evidence="1 2">DSM 18961</strain>
    </source>
</reference>
<dbReference type="OrthoDB" id="1340340at2"/>
<proteinExistence type="predicted"/>
<accession>A0A5S5DWK5</accession>
<evidence type="ECO:0000313" key="2">
    <source>
        <dbReference type="Proteomes" id="UP000323136"/>
    </source>
</evidence>
<dbReference type="EMBL" id="VNIA01000001">
    <property type="protein sequence ID" value="TYQ00232.1"/>
    <property type="molecule type" value="Genomic_DNA"/>
</dbReference>
<name>A0A5S5DWK5_9FLAO</name>